<keyword evidence="1" id="KW-0547">Nucleotide-binding</keyword>
<dbReference type="EMBL" id="OBMQ01000001">
    <property type="protein sequence ID" value="SOB90273.1"/>
    <property type="molecule type" value="Genomic_DNA"/>
</dbReference>
<sequence>MLIGVYNHEHPFKVLNQYRINFYVKEAAEQNVELCFFGIDDVDFDSKTIMGDIHEEGRWIKKKLPFPLLMINESNRSLDKLREPKKEMKLKQEIHTTSHLIDDKLTIYKKIQEANQFEYLLIPTIQLTRLSDFNEMINNYKKVILKPANESKGNGIIVVTQKQKSQYIFQEQTITTRHDLKATNKIILNVIRKGNYIIQPFIYSNTSDGKTFHIRVHLARNAKAQWIILKMIADIAEHGIDISNYKGVVTLEGEKFLIENYGKDTATKLYSKLENLAFQLTKHIDSFYPYSLNELAIDFGIDQNEMIWFFEGNTGPEIIAFQEKREQERAYHIISYSKMLAETLAKYPIEQRKGKHFKINTDNSKY</sequence>
<evidence type="ECO:0000256" key="1">
    <source>
        <dbReference type="PROSITE-ProRule" id="PRU00409"/>
    </source>
</evidence>
<dbReference type="GO" id="GO:0046872">
    <property type="term" value="F:metal ion binding"/>
    <property type="evidence" value="ECO:0007669"/>
    <property type="project" value="InterPro"/>
</dbReference>
<dbReference type="PROSITE" id="PS50975">
    <property type="entry name" value="ATP_GRASP"/>
    <property type="match status" value="1"/>
</dbReference>
<protein>
    <submittedName>
        <fullName evidence="3">YheC/D-like protein</fullName>
    </submittedName>
</protein>
<keyword evidence="1" id="KW-0067">ATP-binding</keyword>
<dbReference type="OrthoDB" id="7869153at2"/>
<dbReference type="Proteomes" id="UP000219636">
    <property type="component" value="Unassembled WGS sequence"/>
</dbReference>
<feature type="domain" description="ATP-grasp" evidence="2">
    <location>
        <begin position="114"/>
        <end position="345"/>
    </location>
</feature>
<evidence type="ECO:0000313" key="4">
    <source>
        <dbReference type="Proteomes" id="UP000219636"/>
    </source>
</evidence>
<name>A0A285R839_9BACL</name>
<keyword evidence="4" id="KW-1185">Reference proteome</keyword>
<dbReference type="RefSeq" id="WP_097071720.1">
    <property type="nucleotide sequence ID" value="NZ_OBMQ01000001.1"/>
</dbReference>
<dbReference type="AlphaFoldDB" id="A0A285R839"/>
<dbReference type="GO" id="GO:0005524">
    <property type="term" value="F:ATP binding"/>
    <property type="evidence" value="ECO:0007669"/>
    <property type="project" value="UniProtKB-UniRule"/>
</dbReference>
<evidence type="ECO:0000259" key="2">
    <source>
        <dbReference type="PROSITE" id="PS50975"/>
    </source>
</evidence>
<reference evidence="4" key="1">
    <citation type="submission" date="2017-08" db="EMBL/GenBank/DDBJ databases">
        <authorList>
            <person name="Varghese N."/>
            <person name="Submissions S."/>
        </authorList>
    </citation>
    <scope>NUCLEOTIDE SEQUENCE [LARGE SCALE GENOMIC DNA]</scope>
    <source>
        <strain evidence="4">JC22</strain>
    </source>
</reference>
<organism evidence="3 4">
    <name type="scientific">Ureibacillus xyleni</name>
    <dbReference type="NCBI Taxonomy" id="614648"/>
    <lineage>
        <taxon>Bacteria</taxon>
        <taxon>Bacillati</taxon>
        <taxon>Bacillota</taxon>
        <taxon>Bacilli</taxon>
        <taxon>Bacillales</taxon>
        <taxon>Caryophanaceae</taxon>
        <taxon>Ureibacillus</taxon>
    </lineage>
</organism>
<dbReference type="SUPFAM" id="SSF56059">
    <property type="entry name" value="Glutathione synthetase ATP-binding domain-like"/>
    <property type="match status" value="1"/>
</dbReference>
<dbReference type="Pfam" id="PF14398">
    <property type="entry name" value="ATPgrasp_YheCD"/>
    <property type="match status" value="1"/>
</dbReference>
<proteinExistence type="predicted"/>
<dbReference type="InterPro" id="IPR026838">
    <property type="entry name" value="YheC/D"/>
</dbReference>
<accession>A0A285R839</accession>
<evidence type="ECO:0000313" key="3">
    <source>
        <dbReference type="EMBL" id="SOB90273.1"/>
    </source>
</evidence>
<dbReference type="InterPro" id="IPR011761">
    <property type="entry name" value="ATP-grasp"/>
</dbReference>
<gene>
    <name evidence="3" type="ORF">SAMN05880501_101131</name>
</gene>